<protein>
    <submittedName>
        <fullName evidence="2">Uncharacterized protein</fullName>
    </submittedName>
</protein>
<evidence type="ECO:0000256" key="1">
    <source>
        <dbReference type="SAM" id="Phobius"/>
    </source>
</evidence>
<sequence length="235" mass="25814">MNTTAPIIQVHTVLVSLRSSQLVELVRHDSTTERSEELVVDTRRAVAVEVVTEDSGSGPATAPLAPLRAELALGASAALALFLVLLMALLIVHSARRRAGLHDKLMPPDETPPPPGFRNISLCREVPVVYRYLQRCAYSSAVNTLGRRLEIKYKCRLENDTLHGGSPLSELCGRSEGVAAAKTGLPGLKEFLYPERDDGRPHIALTALYLPDREIRLTLFENTGYRLAYNGSYLK</sequence>
<accession>A0ABD0YZ49</accession>
<evidence type="ECO:0000313" key="3">
    <source>
        <dbReference type="Proteomes" id="UP001558652"/>
    </source>
</evidence>
<gene>
    <name evidence="2" type="ORF">AAG570_011543</name>
</gene>
<keyword evidence="1" id="KW-0472">Membrane</keyword>
<name>A0ABD0YZ49_9HEMI</name>
<comment type="caution">
    <text evidence="2">The sequence shown here is derived from an EMBL/GenBank/DDBJ whole genome shotgun (WGS) entry which is preliminary data.</text>
</comment>
<proteinExistence type="predicted"/>
<dbReference type="Proteomes" id="UP001558652">
    <property type="component" value="Unassembled WGS sequence"/>
</dbReference>
<dbReference type="AlphaFoldDB" id="A0ABD0YZ49"/>
<feature type="transmembrane region" description="Helical" evidence="1">
    <location>
        <begin position="71"/>
        <end position="92"/>
    </location>
</feature>
<keyword evidence="3" id="KW-1185">Reference proteome</keyword>
<evidence type="ECO:0000313" key="2">
    <source>
        <dbReference type="EMBL" id="KAL1131932.1"/>
    </source>
</evidence>
<keyword evidence="1" id="KW-0812">Transmembrane</keyword>
<dbReference type="EMBL" id="JBFDAA010000006">
    <property type="protein sequence ID" value="KAL1131932.1"/>
    <property type="molecule type" value="Genomic_DNA"/>
</dbReference>
<organism evidence="2 3">
    <name type="scientific">Ranatra chinensis</name>
    <dbReference type="NCBI Taxonomy" id="642074"/>
    <lineage>
        <taxon>Eukaryota</taxon>
        <taxon>Metazoa</taxon>
        <taxon>Ecdysozoa</taxon>
        <taxon>Arthropoda</taxon>
        <taxon>Hexapoda</taxon>
        <taxon>Insecta</taxon>
        <taxon>Pterygota</taxon>
        <taxon>Neoptera</taxon>
        <taxon>Paraneoptera</taxon>
        <taxon>Hemiptera</taxon>
        <taxon>Heteroptera</taxon>
        <taxon>Panheteroptera</taxon>
        <taxon>Nepomorpha</taxon>
        <taxon>Nepidae</taxon>
        <taxon>Ranatrinae</taxon>
        <taxon>Ranatra</taxon>
    </lineage>
</organism>
<keyword evidence="1" id="KW-1133">Transmembrane helix</keyword>
<reference evidence="2 3" key="1">
    <citation type="submission" date="2024-07" db="EMBL/GenBank/DDBJ databases">
        <title>Chromosome-level genome assembly of the water stick insect Ranatra chinensis (Heteroptera: Nepidae).</title>
        <authorList>
            <person name="Liu X."/>
        </authorList>
    </citation>
    <scope>NUCLEOTIDE SEQUENCE [LARGE SCALE GENOMIC DNA]</scope>
    <source>
        <strain evidence="2">Cailab_2021Rc</strain>
        <tissue evidence="2">Muscle</tissue>
    </source>
</reference>